<dbReference type="GO" id="GO:0006355">
    <property type="term" value="P:regulation of DNA-templated transcription"/>
    <property type="evidence" value="ECO:0007669"/>
    <property type="project" value="InterPro"/>
</dbReference>
<comment type="subcellular location">
    <subcellularLocation>
        <location evidence="1">Cytoplasm</location>
    </subcellularLocation>
</comment>
<keyword evidence="6" id="KW-0238">DNA-binding</keyword>
<dbReference type="SUPFAM" id="SSF47598">
    <property type="entry name" value="Ribbon-helix-helix"/>
    <property type="match status" value="1"/>
</dbReference>
<keyword evidence="7" id="KW-0614">Plasmid</keyword>
<keyword evidence="5" id="KW-0184">Conjugation</keyword>
<sequence length="81" mass="9009">MLTQSIHSFTGCVMPAHFNKKGMSVLLKLTPELTKKLSQAADRSGRSNTKEAYVRLDDHLKSFTDLATPGLRFIAEDSNKN</sequence>
<comment type="similarity">
    <text evidence="2">Belongs to the TraY family.</text>
</comment>
<evidence type="ECO:0000313" key="8">
    <source>
        <dbReference type="Proteomes" id="UP000001726"/>
    </source>
</evidence>
<dbReference type="EMBL" id="CU468133">
    <property type="protein sequence ID" value="CAO95042.1"/>
    <property type="molecule type" value="Genomic_DNA"/>
</dbReference>
<evidence type="ECO:0000313" key="7">
    <source>
        <dbReference type="EMBL" id="CAO95042.1"/>
    </source>
</evidence>
<geneLocation type="plasmid" evidence="7 8">
    <name>pET46</name>
</geneLocation>
<dbReference type="GO" id="GO:0005737">
    <property type="term" value="C:cytoplasm"/>
    <property type="evidence" value="ECO:0007669"/>
    <property type="project" value="UniProtKB-SubCell"/>
</dbReference>
<protein>
    <recommendedName>
        <fullName evidence="3">Relaxosome protein TraY</fullName>
    </recommendedName>
</protein>
<evidence type="ECO:0000256" key="1">
    <source>
        <dbReference type="ARBA" id="ARBA00004496"/>
    </source>
</evidence>
<name>B2VB54_ERWT9</name>
<evidence type="ECO:0000256" key="3">
    <source>
        <dbReference type="ARBA" id="ARBA00020541"/>
    </source>
</evidence>
<proteinExistence type="inferred from homology"/>
<accession>B2VB54</accession>
<dbReference type="InterPro" id="IPR013321">
    <property type="entry name" value="Arc_rbn_hlx_hlx"/>
</dbReference>
<dbReference type="InterPro" id="IPR010985">
    <property type="entry name" value="Ribbon_hlx_hlx"/>
</dbReference>
<evidence type="ECO:0000256" key="5">
    <source>
        <dbReference type="ARBA" id="ARBA00022971"/>
    </source>
</evidence>
<dbReference type="HOGENOM" id="CLU_176315_2_0_6"/>
<dbReference type="KEGG" id="eta:ETA_pET460520"/>
<dbReference type="Pfam" id="PF05509">
    <property type="entry name" value="TraY"/>
    <property type="match status" value="1"/>
</dbReference>
<organism evidence="7 8">
    <name type="scientific">Erwinia tasmaniensis (strain DSM 17950 / CFBP 7177 / CIP 109463 / NCPPB 4357 / Et1/99)</name>
    <dbReference type="NCBI Taxonomy" id="465817"/>
    <lineage>
        <taxon>Bacteria</taxon>
        <taxon>Pseudomonadati</taxon>
        <taxon>Pseudomonadota</taxon>
        <taxon>Gammaproteobacteria</taxon>
        <taxon>Enterobacterales</taxon>
        <taxon>Erwiniaceae</taxon>
        <taxon>Erwinia</taxon>
    </lineage>
</organism>
<dbReference type="AlphaFoldDB" id="B2VB54"/>
<dbReference type="Proteomes" id="UP000001726">
    <property type="component" value="Plasmid pET46"/>
</dbReference>
<dbReference type="InterPro" id="IPR008876">
    <property type="entry name" value="TraY"/>
</dbReference>
<reference evidence="7 8" key="1">
    <citation type="journal article" date="2008" name="Environ. Microbiol.">
        <title>The genome of Erwinia tasmaniensis strain Et1/99, a non-pathogenic bacterium in the genus Erwinia.</title>
        <authorList>
            <person name="Kube M."/>
            <person name="Migdoll A.M."/>
            <person name="Mueller I."/>
            <person name="Kuhl H."/>
            <person name="Beck A."/>
            <person name="Reinhardt R."/>
            <person name="Geider K."/>
        </authorList>
    </citation>
    <scope>NUCLEOTIDE SEQUENCE [LARGE SCALE GENOMIC DNA]</scope>
    <source>
        <strain evidence="8">DSM 17950 / CFBP 7177 / CIP 109463 / NCPPB 4357 / Et1/99</strain>
        <plasmid evidence="8">pET46</plasmid>
    </source>
</reference>
<dbReference type="GO" id="GO:0043565">
    <property type="term" value="F:sequence-specific DNA binding"/>
    <property type="evidence" value="ECO:0007669"/>
    <property type="project" value="UniProtKB-ARBA"/>
</dbReference>
<gene>
    <name evidence="7" type="primary">traY</name>
    <name evidence="7" type="ordered locus">ETA_pET460520</name>
</gene>
<keyword evidence="8" id="KW-1185">Reference proteome</keyword>
<evidence type="ECO:0000256" key="6">
    <source>
        <dbReference type="ARBA" id="ARBA00023125"/>
    </source>
</evidence>
<dbReference type="Gene3D" id="1.10.1220.10">
    <property type="entry name" value="Met repressor-like"/>
    <property type="match status" value="1"/>
</dbReference>
<evidence type="ECO:0000256" key="2">
    <source>
        <dbReference type="ARBA" id="ARBA00007183"/>
    </source>
</evidence>
<keyword evidence="4" id="KW-0963">Cytoplasm</keyword>
<evidence type="ECO:0000256" key="4">
    <source>
        <dbReference type="ARBA" id="ARBA00022490"/>
    </source>
</evidence>